<evidence type="ECO:0000259" key="7">
    <source>
        <dbReference type="Pfam" id="PF17827"/>
    </source>
</evidence>
<dbReference type="STRING" id="364200.SAMN04488515_0892"/>
<gene>
    <name evidence="5" type="primary">prmC</name>
    <name evidence="8" type="ORF">SAMN04488515_0892</name>
</gene>
<dbReference type="InterPro" id="IPR040758">
    <property type="entry name" value="PrmC_N"/>
</dbReference>
<evidence type="ECO:0000256" key="4">
    <source>
        <dbReference type="ARBA" id="ARBA00048391"/>
    </source>
</evidence>
<dbReference type="PROSITE" id="PS00092">
    <property type="entry name" value="N6_MTASE"/>
    <property type="match status" value="1"/>
</dbReference>
<dbReference type="InterPro" id="IPR050320">
    <property type="entry name" value="N5-glutamine_MTase"/>
</dbReference>
<comment type="function">
    <text evidence="5">Methylates the class 1 translation termination release factors RF1/PrfA and RF2/PrfB on the glutamine residue of the universally conserved GGQ motif.</text>
</comment>
<keyword evidence="1 5" id="KW-0489">Methyltransferase</keyword>
<feature type="binding site" evidence="5">
    <location>
        <position position="139"/>
    </location>
    <ligand>
        <name>S-adenosyl-L-methionine</name>
        <dbReference type="ChEBI" id="CHEBI:59789"/>
    </ligand>
</feature>
<sequence length="280" mass="29812">MTFQQALAHGTAVLAKAGIANAHGDARKLLCHAAGVASDRLTLLLRDPVGAVAEASFSELIAARVAHVPVSHLVGGRQFFGRWFEVTCDVLDPRPETETLVAGALAEPIARVLDLGVGSGAILLSLLAEWQTARGVGVDVSDAAIAVAARNASGLDITPRAVLQAGNWYDGLDEEFDLIVSNPPYIAADEMDDLQPEVRDHEPRIALTDEADGLTHYRHIIANHDPHLMPGGRLMVEIGPTQAAAVKEMMGIAGLTEITVIPDLDGRDRVVWGRKPRKTA</sequence>
<evidence type="ECO:0000256" key="5">
    <source>
        <dbReference type="HAMAP-Rule" id="MF_02126"/>
    </source>
</evidence>
<dbReference type="NCBIfam" id="TIGR03534">
    <property type="entry name" value="RF_mod_PrmC"/>
    <property type="match status" value="1"/>
</dbReference>
<dbReference type="Pfam" id="PF17827">
    <property type="entry name" value="PrmC_N"/>
    <property type="match status" value="1"/>
</dbReference>
<dbReference type="EMBL" id="FOIZ01000001">
    <property type="protein sequence ID" value="SEW06695.1"/>
    <property type="molecule type" value="Genomic_DNA"/>
</dbReference>
<name>A0A1I0NYR6_9RHOB</name>
<keyword evidence="2 5" id="KW-0808">Transferase</keyword>
<dbReference type="PANTHER" id="PTHR18895:SF74">
    <property type="entry name" value="MTRF1L RELEASE FACTOR GLUTAMINE METHYLTRANSFERASE"/>
    <property type="match status" value="1"/>
</dbReference>
<dbReference type="InterPro" id="IPR007848">
    <property type="entry name" value="Small_mtfrase_dom"/>
</dbReference>
<keyword evidence="9" id="KW-1185">Reference proteome</keyword>
<dbReference type="Gene3D" id="1.10.8.10">
    <property type="entry name" value="DNA helicase RuvA subunit, C-terminal domain"/>
    <property type="match status" value="1"/>
</dbReference>
<protein>
    <recommendedName>
        <fullName evidence="5">Release factor glutamine methyltransferase</fullName>
        <shortName evidence="5">RF MTase</shortName>
        <ecNumber evidence="5">2.1.1.297</ecNumber>
    </recommendedName>
    <alternativeName>
        <fullName evidence="5">N5-glutamine methyltransferase PrmC</fullName>
    </alternativeName>
    <alternativeName>
        <fullName evidence="5">Protein-(glutamine-N5) MTase PrmC</fullName>
    </alternativeName>
    <alternativeName>
        <fullName evidence="5">Protein-glutamine N-methyltransferase PrmC</fullName>
    </alternativeName>
</protein>
<feature type="binding site" evidence="5">
    <location>
        <begin position="116"/>
        <end position="120"/>
    </location>
    <ligand>
        <name>S-adenosyl-L-methionine</name>
        <dbReference type="ChEBI" id="CHEBI:59789"/>
    </ligand>
</feature>
<dbReference type="GO" id="GO:0003676">
    <property type="term" value="F:nucleic acid binding"/>
    <property type="evidence" value="ECO:0007669"/>
    <property type="project" value="InterPro"/>
</dbReference>
<evidence type="ECO:0000313" key="8">
    <source>
        <dbReference type="EMBL" id="SEW06695.1"/>
    </source>
</evidence>
<dbReference type="HAMAP" id="MF_02126">
    <property type="entry name" value="RF_methyltr_PrmC"/>
    <property type="match status" value="1"/>
</dbReference>
<dbReference type="CDD" id="cd02440">
    <property type="entry name" value="AdoMet_MTases"/>
    <property type="match status" value="1"/>
</dbReference>
<feature type="binding site" evidence="5">
    <location>
        <position position="168"/>
    </location>
    <ligand>
        <name>S-adenosyl-L-methionine</name>
        <dbReference type="ChEBI" id="CHEBI:59789"/>
    </ligand>
</feature>
<dbReference type="SUPFAM" id="SSF53335">
    <property type="entry name" value="S-adenosyl-L-methionine-dependent methyltransferases"/>
    <property type="match status" value="1"/>
</dbReference>
<dbReference type="NCBIfam" id="TIGR00536">
    <property type="entry name" value="hemK_fam"/>
    <property type="match status" value="1"/>
</dbReference>
<dbReference type="RefSeq" id="WP_089990751.1">
    <property type="nucleotide sequence ID" value="NZ_FOIZ01000001.1"/>
</dbReference>
<dbReference type="Pfam" id="PF05175">
    <property type="entry name" value="MTS"/>
    <property type="match status" value="1"/>
</dbReference>
<feature type="domain" description="Release factor glutamine methyltransferase N-terminal" evidence="7">
    <location>
        <begin position="5"/>
        <end position="75"/>
    </location>
</feature>
<dbReference type="Gene3D" id="3.40.50.150">
    <property type="entry name" value="Vaccinia Virus protein VP39"/>
    <property type="match status" value="1"/>
</dbReference>
<reference evidence="8 9" key="1">
    <citation type="submission" date="2016-10" db="EMBL/GenBank/DDBJ databases">
        <authorList>
            <person name="de Groot N.N."/>
        </authorList>
    </citation>
    <scope>NUCLEOTIDE SEQUENCE [LARGE SCALE GENOMIC DNA]</scope>
    <source>
        <strain evidence="8 9">DSM 17925</strain>
    </source>
</reference>
<evidence type="ECO:0000259" key="6">
    <source>
        <dbReference type="Pfam" id="PF05175"/>
    </source>
</evidence>
<accession>A0A1I0NYR6</accession>
<comment type="catalytic activity">
    <reaction evidence="4 5">
        <text>L-glutaminyl-[peptide chain release factor] + S-adenosyl-L-methionine = N(5)-methyl-L-glutaminyl-[peptide chain release factor] + S-adenosyl-L-homocysteine + H(+)</text>
        <dbReference type="Rhea" id="RHEA:42896"/>
        <dbReference type="Rhea" id="RHEA-COMP:10271"/>
        <dbReference type="Rhea" id="RHEA-COMP:10272"/>
        <dbReference type="ChEBI" id="CHEBI:15378"/>
        <dbReference type="ChEBI" id="CHEBI:30011"/>
        <dbReference type="ChEBI" id="CHEBI:57856"/>
        <dbReference type="ChEBI" id="CHEBI:59789"/>
        <dbReference type="ChEBI" id="CHEBI:61891"/>
        <dbReference type="EC" id="2.1.1.297"/>
    </reaction>
</comment>
<dbReference type="InterPro" id="IPR004556">
    <property type="entry name" value="HemK-like"/>
</dbReference>
<feature type="domain" description="Methyltransferase small" evidence="6">
    <location>
        <begin position="104"/>
        <end position="190"/>
    </location>
</feature>
<feature type="binding site" evidence="5">
    <location>
        <begin position="182"/>
        <end position="185"/>
    </location>
    <ligand>
        <name>substrate</name>
    </ligand>
</feature>
<evidence type="ECO:0000313" key="9">
    <source>
        <dbReference type="Proteomes" id="UP000199167"/>
    </source>
</evidence>
<evidence type="ECO:0000256" key="2">
    <source>
        <dbReference type="ARBA" id="ARBA00022679"/>
    </source>
</evidence>
<dbReference type="PANTHER" id="PTHR18895">
    <property type="entry name" value="HEMK METHYLTRANSFERASE"/>
    <property type="match status" value="1"/>
</dbReference>
<proteinExistence type="inferred from homology"/>
<dbReference type="EC" id="2.1.1.297" evidence="5"/>
<dbReference type="InterPro" id="IPR019874">
    <property type="entry name" value="RF_methyltr_PrmC"/>
</dbReference>
<keyword evidence="3 5" id="KW-0949">S-adenosyl-L-methionine</keyword>
<dbReference type="AlphaFoldDB" id="A0A1I0NYR6"/>
<dbReference type="GO" id="GO:0032259">
    <property type="term" value="P:methylation"/>
    <property type="evidence" value="ECO:0007669"/>
    <property type="project" value="UniProtKB-KW"/>
</dbReference>
<organism evidence="8 9">
    <name type="scientific">Cognatiyoonia koreensis</name>
    <dbReference type="NCBI Taxonomy" id="364200"/>
    <lineage>
        <taxon>Bacteria</taxon>
        <taxon>Pseudomonadati</taxon>
        <taxon>Pseudomonadota</taxon>
        <taxon>Alphaproteobacteria</taxon>
        <taxon>Rhodobacterales</taxon>
        <taxon>Paracoccaceae</taxon>
        <taxon>Cognatiyoonia</taxon>
    </lineage>
</organism>
<dbReference type="GO" id="GO:0102559">
    <property type="term" value="F:peptide chain release factor N(5)-glutamine methyltransferase activity"/>
    <property type="evidence" value="ECO:0007669"/>
    <property type="project" value="UniProtKB-EC"/>
</dbReference>
<dbReference type="InterPro" id="IPR002052">
    <property type="entry name" value="DNA_methylase_N6_adenine_CS"/>
</dbReference>
<dbReference type="InterPro" id="IPR029063">
    <property type="entry name" value="SAM-dependent_MTases_sf"/>
</dbReference>
<evidence type="ECO:0000256" key="3">
    <source>
        <dbReference type="ARBA" id="ARBA00022691"/>
    </source>
</evidence>
<comment type="similarity">
    <text evidence="5">Belongs to the protein N5-glutamine methyltransferase family. PrmC subfamily.</text>
</comment>
<dbReference type="Proteomes" id="UP000199167">
    <property type="component" value="Unassembled WGS sequence"/>
</dbReference>
<dbReference type="OrthoDB" id="9800643at2"/>
<evidence type="ECO:0000256" key="1">
    <source>
        <dbReference type="ARBA" id="ARBA00022603"/>
    </source>
</evidence>
<feature type="binding site" evidence="5">
    <location>
        <position position="182"/>
    </location>
    <ligand>
        <name>S-adenosyl-L-methionine</name>
        <dbReference type="ChEBI" id="CHEBI:59789"/>
    </ligand>
</feature>